<dbReference type="EMBL" id="CADCUZ010000155">
    <property type="protein sequence ID" value="CAA9436483.1"/>
    <property type="molecule type" value="Genomic_DNA"/>
</dbReference>
<evidence type="ECO:0000313" key="2">
    <source>
        <dbReference type="EMBL" id="CAA9436483.1"/>
    </source>
</evidence>
<name>A0A6J4QC27_9ACTN</name>
<dbReference type="AlphaFoldDB" id="A0A6J4QC27"/>
<reference evidence="2" key="1">
    <citation type="submission" date="2020-02" db="EMBL/GenBank/DDBJ databases">
        <authorList>
            <person name="Meier V. D."/>
        </authorList>
    </citation>
    <scope>NUCLEOTIDE SEQUENCE</scope>
    <source>
        <strain evidence="2">AVDCRST_MAG55</strain>
    </source>
</reference>
<sequence>AARGDPAGGRGAKCCVPAFRRQARPPGRDLLGRPVGAGRSDGGRAGRAAARTGPRRRGACGRSARVTCVSPGPSRGRSERHSRHPI</sequence>
<feature type="region of interest" description="Disordered" evidence="1">
    <location>
        <begin position="21"/>
        <end position="86"/>
    </location>
</feature>
<evidence type="ECO:0000256" key="1">
    <source>
        <dbReference type="SAM" id="MobiDB-lite"/>
    </source>
</evidence>
<protein>
    <submittedName>
        <fullName evidence="2">Uncharacterized protein</fullName>
    </submittedName>
</protein>
<accession>A0A6J4QC27</accession>
<feature type="non-terminal residue" evidence="2">
    <location>
        <position position="1"/>
    </location>
</feature>
<gene>
    <name evidence="2" type="ORF">AVDCRST_MAG55-3064</name>
</gene>
<feature type="non-terminal residue" evidence="2">
    <location>
        <position position="86"/>
    </location>
</feature>
<proteinExistence type="predicted"/>
<organism evidence="2">
    <name type="scientific">uncultured Rubrobacteraceae bacterium</name>
    <dbReference type="NCBI Taxonomy" id="349277"/>
    <lineage>
        <taxon>Bacteria</taxon>
        <taxon>Bacillati</taxon>
        <taxon>Actinomycetota</taxon>
        <taxon>Rubrobacteria</taxon>
        <taxon>Rubrobacterales</taxon>
        <taxon>Rubrobacteraceae</taxon>
        <taxon>environmental samples</taxon>
    </lineage>
</organism>